<dbReference type="GO" id="GO:0004540">
    <property type="term" value="F:RNA nuclease activity"/>
    <property type="evidence" value="ECO:0007669"/>
    <property type="project" value="InterPro"/>
</dbReference>
<comment type="similarity">
    <text evidence="4">Belongs to the HepT RNase toxin family.</text>
</comment>
<dbReference type="PANTHER" id="PTHR33397:SF5">
    <property type="entry name" value="RNASE YUTE-RELATED"/>
    <property type="match status" value="1"/>
</dbReference>
<organism evidence="5 6">
    <name type="scientific">Tessaracoccus bendigoensis DSM 12906</name>
    <dbReference type="NCBI Taxonomy" id="1123357"/>
    <lineage>
        <taxon>Bacteria</taxon>
        <taxon>Bacillati</taxon>
        <taxon>Actinomycetota</taxon>
        <taxon>Actinomycetes</taxon>
        <taxon>Propionibacteriales</taxon>
        <taxon>Propionibacteriaceae</taxon>
        <taxon>Tessaracoccus</taxon>
    </lineage>
</organism>
<dbReference type="Pfam" id="PF01934">
    <property type="entry name" value="HepT-like"/>
    <property type="match status" value="1"/>
</dbReference>
<evidence type="ECO:0000256" key="4">
    <source>
        <dbReference type="ARBA" id="ARBA00024207"/>
    </source>
</evidence>
<dbReference type="Proteomes" id="UP000184512">
    <property type="component" value="Unassembled WGS sequence"/>
</dbReference>
<reference evidence="5 6" key="1">
    <citation type="submission" date="2016-11" db="EMBL/GenBank/DDBJ databases">
        <authorList>
            <person name="Jaros S."/>
            <person name="Januszkiewicz K."/>
            <person name="Wedrychowicz H."/>
        </authorList>
    </citation>
    <scope>NUCLEOTIDE SEQUENCE [LARGE SCALE GENOMIC DNA]</scope>
    <source>
        <strain evidence="5 6">DSM 12906</strain>
    </source>
</reference>
<name>A0A1M6F5G5_9ACTN</name>
<evidence type="ECO:0000256" key="2">
    <source>
        <dbReference type="ARBA" id="ARBA00022722"/>
    </source>
</evidence>
<dbReference type="EMBL" id="FQZG01000020">
    <property type="protein sequence ID" value="SHI92947.1"/>
    <property type="molecule type" value="Genomic_DNA"/>
</dbReference>
<accession>A0A1M6F5G5</accession>
<evidence type="ECO:0000256" key="3">
    <source>
        <dbReference type="ARBA" id="ARBA00022801"/>
    </source>
</evidence>
<dbReference type="AlphaFoldDB" id="A0A1M6F5G5"/>
<evidence type="ECO:0000256" key="1">
    <source>
        <dbReference type="ARBA" id="ARBA00022649"/>
    </source>
</evidence>
<gene>
    <name evidence="5" type="ORF">SAMN02745244_01351</name>
</gene>
<dbReference type="GO" id="GO:0016787">
    <property type="term" value="F:hydrolase activity"/>
    <property type="evidence" value="ECO:0007669"/>
    <property type="project" value="UniProtKB-KW"/>
</dbReference>
<proteinExistence type="inferred from homology"/>
<dbReference type="RefSeq" id="WP_073186777.1">
    <property type="nucleotide sequence ID" value="NZ_FQZG01000020.1"/>
</dbReference>
<keyword evidence="3" id="KW-0378">Hydrolase</keyword>
<evidence type="ECO:0000313" key="6">
    <source>
        <dbReference type="Proteomes" id="UP000184512"/>
    </source>
</evidence>
<dbReference type="InterPro" id="IPR037038">
    <property type="entry name" value="HepT-like_sf"/>
</dbReference>
<dbReference type="GO" id="GO:0110001">
    <property type="term" value="C:toxin-antitoxin complex"/>
    <property type="evidence" value="ECO:0007669"/>
    <property type="project" value="InterPro"/>
</dbReference>
<dbReference type="Gene3D" id="1.20.120.580">
    <property type="entry name" value="bsu32300-like"/>
    <property type="match status" value="1"/>
</dbReference>
<dbReference type="STRING" id="1123357.SAMN02745244_01351"/>
<dbReference type="PANTHER" id="PTHR33397">
    <property type="entry name" value="UPF0331 PROTEIN YUTE"/>
    <property type="match status" value="1"/>
</dbReference>
<keyword evidence="6" id="KW-1185">Reference proteome</keyword>
<sequence length="148" mass="16150">MTARELSPDTITAKLNLITDLLDVLDGIGDMGLERIQGDPVLRLALERALTQLVELAASVNIHIAASKGSPKATATYRESFHAAALAGSIPEELAIRLAPSAGMRNLLVHGYAVIDWQQVADSIPKFRADYREYVRQIGRWLINATTN</sequence>
<keyword evidence="1" id="KW-1277">Toxin-antitoxin system</keyword>
<dbReference type="NCBIfam" id="NF047751">
    <property type="entry name" value="HepT_toxin"/>
    <property type="match status" value="1"/>
</dbReference>
<evidence type="ECO:0000313" key="5">
    <source>
        <dbReference type="EMBL" id="SHI92947.1"/>
    </source>
</evidence>
<dbReference type="InterPro" id="IPR008201">
    <property type="entry name" value="HepT-like"/>
</dbReference>
<keyword evidence="2" id="KW-0540">Nuclease</keyword>
<dbReference type="InterPro" id="IPR052379">
    <property type="entry name" value="Type_VII_TA_RNase"/>
</dbReference>
<protein>
    <submittedName>
        <fullName evidence="5">Uncharacterized conserved protein YutE, UPF0331/DUF86 family</fullName>
    </submittedName>
</protein>